<accession>A0ABQ4KNX6</accession>
<evidence type="ECO:0000313" key="1">
    <source>
        <dbReference type="EMBL" id="GIN59186.1"/>
    </source>
</evidence>
<keyword evidence="2" id="KW-1185">Reference proteome</keyword>
<proteinExistence type="predicted"/>
<sequence>MALREELQVSVDKEKSVSLSALIGVEEELLRRLSRQKKGESPYDVKEIQRDLIAHLVHFGAYTKTYYKRDHVDDQKSLAKVLKYDRGNALAYYRLGMYAYRKSFYITAAVHFNNALKSHERDADSPYSLSDQQHYQVLLYLQNSTLKVAIETADMTRTAEEKMDEKSMANLKLPPIQENIRHYEVYLENHAFTVLSERGLKLASKEECEQLMNPDNKESPLILYFSDAQQSVIFQKQEVSLTILQASMLKRVLLNHTEGKPLEKGKLADLFASLDQAGRVPDAIYKQAFTRLKKQLDKLGLGEVIIGQEDGNLYLSEIPFLCIQRIEQW</sequence>
<comment type="caution">
    <text evidence="1">The sequence shown here is derived from an EMBL/GenBank/DDBJ whole genome shotgun (WGS) entry which is preliminary data.</text>
</comment>
<name>A0ABQ4KNX6_9BACI</name>
<gene>
    <name evidence="1" type="ORF">J8TS2_35050</name>
</gene>
<evidence type="ECO:0000313" key="2">
    <source>
        <dbReference type="Proteomes" id="UP000679950"/>
    </source>
</evidence>
<dbReference type="Proteomes" id="UP000679950">
    <property type="component" value="Unassembled WGS sequence"/>
</dbReference>
<protein>
    <submittedName>
        <fullName evidence="1">Uncharacterized protein</fullName>
    </submittedName>
</protein>
<dbReference type="EMBL" id="BORB01000037">
    <property type="protein sequence ID" value="GIN59186.1"/>
    <property type="molecule type" value="Genomic_DNA"/>
</dbReference>
<reference evidence="1 2" key="1">
    <citation type="submission" date="2021-03" db="EMBL/GenBank/DDBJ databases">
        <title>Antimicrobial resistance genes in bacteria isolated from Japanese honey, and their potential for conferring macrolide and lincosamide resistance in the American foulbrood pathogen Paenibacillus larvae.</title>
        <authorList>
            <person name="Okamoto M."/>
            <person name="Kumagai M."/>
            <person name="Kanamori H."/>
            <person name="Takamatsu D."/>
        </authorList>
    </citation>
    <scope>NUCLEOTIDE SEQUENCE [LARGE SCALE GENOMIC DNA]</scope>
    <source>
        <strain evidence="1 2">J8TS2</strain>
    </source>
</reference>
<organism evidence="1 2">
    <name type="scientific">Lederbergia ruris</name>
    <dbReference type="NCBI Taxonomy" id="217495"/>
    <lineage>
        <taxon>Bacteria</taxon>
        <taxon>Bacillati</taxon>
        <taxon>Bacillota</taxon>
        <taxon>Bacilli</taxon>
        <taxon>Bacillales</taxon>
        <taxon>Bacillaceae</taxon>
        <taxon>Lederbergia</taxon>
    </lineage>
</organism>